<dbReference type="HOGENOM" id="CLU_104580_0_0_9"/>
<proteinExistence type="predicted"/>
<dbReference type="PROSITE" id="PS50042">
    <property type="entry name" value="CNMP_BINDING_3"/>
    <property type="match status" value="1"/>
</dbReference>
<dbReference type="InterPro" id="IPR000595">
    <property type="entry name" value="cNMP-bd_dom"/>
</dbReference>
<accession>K8E5L1</accession>
<reference evidence="3" key="1">
    <citation type="journal article" date="2013" name="Genome Announc.">
        <title>Complete Chromosome Sequence of Carnobacterium maltaromaticum LMA 28.</title>
        <authorList>
            <person name="Cailliez-Grimal C."/>
            <person name="Chaillou S."/>
            <person name="Anba-Mondoloni J."/>
            <person name="Loux V."/>
            <person name="Afzal M.I."/>
            <person name="Rahman A."/>
            <person name="Kergourlay G."/>
            <person name="Champomier-Verges M.C."/>
            <person name="Zagorec M."/>
            <person name="Dalgaard P."/>
            <person name="Leisner J.J."/>
            <person name="Prevost H."/>
            <person name="Revol-Junelles A.M."/>
            <person name="Borges F."/>
        </authorList>
    </citation>
    <scope>NUCLEOTIDE SEQUENCE</scope>
    <source>
        <strain evidence="3">LMA28</strain>
    </source>
</reference>
<dbReference type="InterPro" id="IPR014710">
    <property type="entry name" value="RmlC-like_jellyroll"/>
</dbReference>
<evidence type="ECO:0000259" key="1">
    <source>
        <dbReference type="PROSITE" id="PS50042"/>
    </source>
</evidence>
<evidence type="ECO:0000313" key="3">
    <source>
        <dbReference type="Proteomes" id="UP000000212"/>
    </source>
</evidence>
<protein>
    <submittedName>
        <fullName evidence="2">Cyclic nucleotide-binding domain protein</fullName>
    </submittedName>
</protein>
<feature type="domain" description="Cyclic nucleotide-binding" evidence="1">
    <location>
        <begin position="33"/>
        <end position="128"/>
    </location>
</feature>
<dbReference type="STRING" id="1234679.BN424_2505"/>
<gene>
    <name evidence="2" type="ORF">BN424_2505</name>
</gene>
<dbReference type="SUPFAM" id="SSF51206">
    <property type="entry name" value="cAMP-binding domain-like"/>
    <property type="match status" value="1"/>
</dbReference>
<dbReference type="InterPro" id="IPR036390">
    <property type="entry name" value="WH_DNA-bd_sf"/>
</dbReference>
<dbReference type="Gene3D" id="2.60.120.10">
    <property type="entry name" value="Jelly Rolls"/>
    <property type="match status" value="1"/>
</dbReference>
<dbReference type="OrthoDB" id="2365247at2"/>
<sequence length="212" mass="24696">MEHFKNNRSIIDYLNSFESSTLNCQQLALTQDEYIITRYEKSEYLYLLTNGLASVEILEDSNNYISAFIFENDFFGLDSFSSFPTKNHAIKVISSSAEIVKIKKDFLLNALNQKPELYKLLLTNFADIFQRHYYFFNFLSLPPVERVKTTLLYLSDFISVPNETSHLEIPREITQQIVARFCRTSQSRVSICLRKLHETGFLLTKTAPFIIN</sequence>
<organism evidence="2 3">
    <name type="scientific">Carnobacterium maltaromaticum LMA28</name>
    <dbReference type="NCBI Taxonomy" id="1234679"/>
    <lineage>
        <taxon>Bacteria</taxon>
        <taxon>Bacillati</taxon>
        <taxon>Bacillota</taxon>
        <taxon>Bacilli</taxon>
        <taxon>Lactobacillales</taxon>
        <taxon>Carnobacteriaceae</taxon>
        <taxon>Carnobacterium</taxon>
    </lineage>
</organism>
<dbReference type="RefSeq" id="WP_015077028.1">
    <property type="nucleotide sequence ID" value="NC_019425.2"/>
</dbReference>
<keyword evidence="3" id="KW-1185">Reference proteome</keyword>
<dbReference type="SUPFAM" id="SSF46785">
    <property type="entry name" value="Winged helix' DNA-binding domain"/>
    <property type="match status" value="1"/>
</dbReference>
<dbReference type="eggNOG" id="COG0664">
    <property type="taxonomic scope" value="Bacteria"/>
</dbReference>
<evidence type="ECO:0000313" key="2">
    <source>
        <dbReference type="EMBL" id="CCO11944.2"/>
    </source>
</evidence>
<dbReference type="EMBL" id="HE999757">
    <property type="protein sequence ID" value="CCO11944.2"/>
    <property type="molecule type" value="Genomic_DNA"/>
</dbReference>
<name>K8E5L1_CARML</name>
<dbReference type="KEGG" id="cml:BN424_2505"/>
<dbReference type="InterPro" id="IPR018490">
    <property type="entry name" value="cNMP-bd_dom_sf"/>
</dbReference>
<dbReference type="AlphaFoldDB" id="K8E5L1"/>
<dbReference type="Proteomes" id="UP000000212">
    <property type="component" value="Chromosome"/>
</dbReference>